<dbReference type="EMBL" id="CZRL01000097">
    <property type="protein sequence ID" value="CUS53615.1"/>
    <property type="molecule type" value="Genomic_DNA"/>
</dbReference>
<evidence type="ECO:0000313" key="1">
    <source>
        <dbReference type="EMBL" id="CUS53615.1"/>
    </source>
</evidence>
<dbReference type="AlphaFoldDB" id="A0A160TSS9"/>
<proteinExistence type="predicted"/>
<name>A0A160TSS9_9ZZZZ</name>
<gene>
    <name evidence="1" type="ORF">MGWOODY_XGa1520</name>
</gene>
<reference evidence="1" key="1">
    <citation type="submission" date="2015-10" db="EMBL/GenBank/DDBJ databases">
        <authorList>
            <person name="Gilbert D.G."/>
        </authorList>
    </citation>
    <scope>NUCLEOTIDE SEQUENCE</scope>
</reference>
<accession>A0A160TSS9</accession>
<sequence length="41" mass="4570">MVGDAIEESGWLITIEDANDRSALRLRLEPVSTGTYFSAER</sequence>
<protein>
    <submittedName>
        <fullName evidence="1">Uncharacterized protein</fullName>
    </submittedName>
</protein>
<organism evidence="1">
    <name type="scientific">hydrothermal vent metagenome</name>
    <dbReference type="NCBI Taxonomy" id="652676"/>
    <lineage>
        <taxon>unclassified sequences</taxon>
        <taxon>metagenomes</taxon>
        <taxon>ecological metagenomes</taxon>
    </lineage>
</organism>